<dbReference type="GO" id="GO:0004523">
    <property type="term" value="F:RNA-DNA hybrid ribonuclease activity"/>
    <property type="evidence" value="ECO:0007669"/>
    <property type="project" value="InterPro"/>
</dbReference>
<dbReference type="KEGG" id="wei:EQG49_12350"/>
<dbReference type="RefSeq" id="WP_133364266.1">
    <property type="nucleotide sequence ID" value="NZ_CP037940.1"/>
</dbReference>
<keyword evidence="3" id="KW-1185">Reference proteome</keyword>
<dbReference type="OrthoDB" id="7845843at2"/>
<dbReference type="EMBL" id="CP037940">
    <property type="protein sequence ID" value="QBO37189.1"/>
    <property type="molecule type" value="Genomic_DNA"/>
</dbReference>
<dbReference type="Gene3D" id="3.30.420.10">
    <property type="entry name" value="Ribonuclease H-like superfamily/Ribonuclease H"/>
    <property type="match status" value="1"/>
</dbReference>
<dbReference type="InterPro" id="IPR012337">
    <property type="entry name" value="RNaseH-like_sf"/>
</dbReference>
<evidence type="ECO:0000259" key="1">
    <source>
        <dbReference type="PROSITE" id="PS50879"/>
    </source>
</evidence>
<feature type="domain" description="RNase H type-1" evidence="1">
    <location>
        <begin position="1"/>
        <end position="128"/>
    </location>
</feature>
<organism evidence="2 3">
    <name type="scientific">Periweissella cryptocerci</name>
    <dbReference type="NCBI Taxonomy" id="2506420"/>
    <lineage>
        <taxon>Bacteria</taxon>
        <taxon>Bacillati</taxon>
        <taxon>Bacillota</taxon>
        <taxon>Bacilli</taxon>
        <taxon>Lactobacillales</taxon>
        <taxon>Lactobacillaceae</taxon>
        <taxon>Periweissella</taxon>
    </lineage>
</organism>
<dbReference type="CDD" id="cd09279">
    <property type="entry name" value="RNase_HI_like"/>
    <property type="match status" value="1"/>
</dbReference>
<dbReference type="PROSITE" id="PS50879">
    <property type="entry name" value="RNASE_H_1"/>
    <property type="match status" value="1"/>
</dbReference>
<sequence length="128" mass="14141">MIKLYTDAATRGNPGPSAAGVLVVTDTEQIQLKFPLGQMSNHEAEFAAALIAFQQLPKYAQPNESIFFFTDSKIVDNSLTTGYAKNFQAYVDQINAIQDQFSLVISQWLPERDNHGAHNLANQALHAM</sequence>
<dbReference type="AlphaFoldDB" id="A0A4P6YWC2"/>
<name>A0A4P6YWC2_9LACO</name>
<reference evidence="3" key="1">
    <citation type="submission" date="2019-03" db="EMBL/GenBank/DDBJ databases">
        <title>Weissella sp. 26KH-42 Genome sequencing.</title>
        <authorList>
            <person name="Heo J."/>
            <person name="Kim S.-J."/>
            <person name="Kim J.-S."/>
            <person name="Hong S.-B."/>
            <person name="Kwon S.-W."/>
        </authorList>
    </citation>
    <scope>NUCLEOTIDE SEQUENCE [LARGE SCALE GENOMIC DNA]</scope>
    <source>
        <strain evidence="3">26KH-42</strain>
    </source>
</reference>
<dbReference type="SUPFAM" id="SSF53098">
    <property type="entry name" value="Ribonuclease H-like"/>
    <property type="match status" value="1"/>
</dbReference>
<dbReference type="Pfam" id="PF13456">
    <property type="entry name" value="RVT_3"/>
    <property type="match status" value="1"/>
</dbReference>
<protein>
    <submittedName>
        <fullName evidence="2">Ribonuclease HI family protein</fullName>
    </submittedName>
</protein>
<proteinExistence type="predicted"/>
<gene>
    <name evidence="2" type="ORF">EQG49_12350</name>
</gene>
<evidence type="ECO:0000313" key="2">
    <source>
        <dbReference type="EMBL" id="QBO37189.1"/>
    </source>
</evidence>
<dbReference type="InterPro" id="IPR036397">
    <property type="entry name" value="RNaseH_sf"/>
</dbReference>
<accession>A0A4P6YWC2</accession>
<evidence type="ECO:0000313" key="3">
    <source>
        <dbReference type="Proteomes" id="UP000292886"/>
    </source>
</evidence>
<dbReference type="Proteomes" id="UP000292886">
    <property type="component" value="Chromosome"/>
</dbReference>
<dbReference type="InterPro" id="IPR002156">
    <property type="entry name" value="RNaseH_domain"/>
</dbReference>
<dbReference type="GO" id="GO:0003676">
    <property type="term" value="F:nucleic acid binding"/>
    <property type="evidence" value="ECO:0007669"/>
    <property type="project" value="InterPro"/>
</dbReference>